<dbReference type="Proteomes" id="UP001058124">
    <property type="component" value="Unassembled WGS sequence"/>
</dbReference>
<sequence length="344" mass="38835">MRAEHSMLSQKDNGQEVVVAAIKQFLNALNSNSNEAVDVSMLVAATSALALTNLDDWERLIRWELTTVSRVSKQLHWSLWSKPNPYFPWIDLCSGDGFKRENALKVLSGAAPNSFFFALAVRRLNDWVPEIRKAACDVLPLIAKASDPEIIVDVLFITLPHWDSWGRMGNVEKQVLMQILSLEKVRESFKQRLISATSGPMSSILSQVGRTEVLDHYLSDIAELAVQPSLRAKAYRCQFEGRFVWSEGKKWEWTDKSYCKGRFVTLLGERLICVSRPFIHSLKMAMVDRSPIVRRVAGEMLIRELENIGEQSIIFARMLASDPSPSVAERGRFALKAIGVGLER</sequence>
<evidence type="ECO:0000313" key="1">
    <source>
        <dbReference type="EMBL" id="GKX55259.1"/>
    </source>
</evidence>
<evidence type="ECO:0000313" key="2">
    <source>
        <dbReference type="Proteomes" id="UP001058124"/>
    </source>
</evidence>
<gene>
    <name evidence="1" type="ORF">SOASR030_13710</name>
</gene>
<dbReference type="Gene3D" id="1.25.10.10">
    <property type="entry name" value="Leucine-rich Repeat Variant"/>
    <property type="match status" value="1"/>
</dbReference>
<dbReference type="AlphaFoldDB" id="A0AAV5N2M3"/>
<protein>
    <recommendedName>
        <fullName evidence="3">HEAT repeat domain-containing protein</fullName>
    </recommendedName>
</protein>
<comment type="caution">
    <text evidence="1">The sequence shown here is derived from an EMBL/GenBank/DDBJ whole genome shotgun (WGS) entry which is preliminary data.</text>
</comment>
<evidence type="ECO:0008006" key="3">
    <source>
        <dbReference type="Google" id="ProtNLM"/>
    </source>
</evidence>
<keyword evidence="2" id="KW-1185">Reference proteome</keyword>
<accession>A0AAV5N2M3</accession>
<dbReference type="SUPFAM" id="SSF48371">
    <property type="entry name" value="ARM repeat"/>
    <property type="match status" value="1"/>
</dbReference>
<dbReference type="InterPro" id="IPR016024">
    <property type="entry name" value="ARM-type_fold"/>
</dbReference>
<proteinExistence type="predicted"/>
<organism evidence="1 2">
    <name type="scientific">Leminorella grimontii</name>
    <dbReference type="NCBI Taxonomy" id="82981"/>
    <lineage>
        <taxon>Bacteria</taxon>
        <taxon>Pseudomonadati</taxon>
        <taxon>Pseudomonadota</taxon>
        <taxon>Gammaproteobacteria</taxon>
        <taxon>Enterobacterales</taxon>
        <taxon>Budviciaceae</taxon>
        <taxon>Leminorella</taxon>
    </lineage>
</organism>
<name>A0AAV5N2M3_9GAMM</name>
<reference evidence="1" key="1">
    <citation type="submission" date="2022-06" db="EMBL/GenBank/DDBJ databases">
        <title>Draft genome sequences of Leminorella grimontii str. JCM5902.</title>
        <authorList>
            <person name="Wakabayashi Y."/>
            <person name="Kojima K."/>
        </authorList>
    </citation>
    <scope>NUCLEOTIDE SEQUENCE</scope>
    <source>
        <strain evidence="1">JCM 5902</strain>
    </source>
</reference>
<dbReference type="RefSeq" id="WP_245614558.1">
    <property type="nucleotide sequence ID" value="NZ_BRLH01000002.1"/>
</dbReference>
<dbReference type="InterPro" id="IPR011989">
    <property type="entry name" value="ARM-like"/>
</dbReference>
<dbReference type="EMBL" id="BRLH01000002">
    <property type="protein sequence ID" value="GKX55259.1"/>
    <property type="molecule type" value="Genomic_DNA"/>
</dbReference>